<dbReference type="GO" id="GO:0005576">
    <property type="term" value="C:extracellular region"/>
    <property type="evidence" value="ECO:0007669"/>
    <property type="project" value="UniProtKB-SubCell"/>
</dbReference>
<reference evidence="5" key="2">
    <citation type="submission" date="2020-11" db="EMBL/GenBank/DDBJ databases">
        <authorList>
            <person name="McCartney M.A."/>
            <person name="Auch B."/>
            <person name="Kono T."/>
            <person name="Mallez S."/>
            <person name="Becker A."/>
            <person name="Gohl D.M."/>
            <person name="Silverstein K.A.T."/>
            <person name="Koren S."/>
            <person name="Bechman K.B."/>
            <person name="Herman A."/>
            <person name="Abrahante J.E."/>
            <person name="Garbe J."/>
        </authorList>
    </citation>
    <scope>NUCLEOTIDE SEQUENCE</scope>
    <source>
        <strain evidence="5">Duluth1</strain>
        <tissue evidence="5">Whole animal</tissue>
    </source>
</reference>
<dbReference type="SUPFAM" id="SSF49842">
    <property type="entry name" value="TNF-like"/>
    <property type="match status" value="1"/>
</dbReference>
<keyword evidence="6" id="KW-1185">Reference proteome</keyword>
<organism evidence="5 6">
    <name type="scientific">Dreissena polymorpha</name>
    <name type="common">Zebra mussel</name>
    <name type="synonym">Mytilus polymorpha</name>
    <dbReference type="NCBI Taxonomy" id="45954"/>
    <lineage>
        <taxon>Eukaryota</taxon>
        <taxon>Metazoa</taxon>
        <taxon>Spiralia</taxon>
        <taxon>Lophotrochozoa</taxon>
        <taxon>Mollusca</taxon>
        <taxon>Bivalvia</taxon>
        <taxon>Autobranchia</taxon>
        <taxon>Heteroconchia</taxon>
        <taxon>Euheterodonta</taxon>
        <taxon>Imparidentia</taxon>
        <taxon>Neoheterodontei</taxon>
        <taxon>Myida</taxon>
        <taxon>Dreissenoidea</taxon>
        <taxon>Dreissenidae</taxon>
        <taxon>Dreissena</taxon>
    </lineage>
</organism>
<dbReference type="InterPro" id="IPR001073">
    <property type="entry name" value="C1q_dom"/>
</dbReference>
<comment type="subcellular location">
    <subcellularLocation>
        <location evidence="1">Secreted</location>
    </subcellularLocation>
</comment>
<dbReference type="PANTHER" id="PTHR22923">
    <property type="entry name" value="CEREBELLIN-RELATED"/>
    <property type="match status" value="1"/>
</dbReference>
<reference evidence="5" key="1">
    <citation type="journal article" date="2019" name="bioRxiv">
        <title>The Genome of the Zebra Mussel, Dreissena polymorpha: A Resource for Invasive Species Research.</title>
        <authorList>
            <person name="McCartney M.A."/>
            <person name="Auch B."/>
            <person name="Kono T."/>
            <person name="Mallez S."/>
            <person name="Zhang Y."/>
            <person name="Obille A."/>
            <person name="Becker A."/>
            <person name="Abrahante J.E."/>
            <person name="Garbe J."/>
            <person name="Badalamenti J.P."/>
            <person name="Herman A."/>
            <person name="Mangelson H."/>
            <person name="Liachko I."/>
            <person name="Sullivan S."/>
            <person name="Sone E.D."/>
            <person name="Koren S."/>
            <person name="Silverstein K.A.T."/>
            <person name="Beckman K.B."/>
            <person name="Gohl D.M."/>
        </authorList>
    </citation>
    <scope>NUCLEOTIDE SEQUENCE</scope>
    <source>
        <strain evidence="5">Duluth1</strain>
        <tissue evidence="5">Whole animal</tissue>
    </source>
</reference>
<keyword evidence="2" id="KW-0964">Secreted</keyword>
<comment type="caution">
    <text evidence="5">The sequence shown here is derived from an EMBL/GenBank/DDBJ whole genome shotgun (WGS) entry which is preliminary data.</text>
</comment>
<protein>
    <recommendedName>
        <fullName evidence="4">C1q domain-containing protein</fullName>
    </recommendedName>
</protein>
<accession>A0A9D4JHL9</accession>
<dbReference type="Pfam" id="PF00386">
    <property type="entry name" value="C1q"/>
    <property type="match status" value="1"/>
</dbReference>
<evidence type="ECO:0000256" key="1">
    <source>
        <dbReference type="ARBA" id="ARBA00004613"/>
    </source>
</evidence>
<dbReference type="InterPro" id="IPR050822">
    <property type="entry name" value="Cerebellin_Synaptic_Org"/>
</dbReference>
<sequence>MLFVFLEQLSDVYFSENAAIAFTASGPVDSPFRFGSVLTNIGGHYNQSTGYFTCAVPGLYYFSFHLVKTRSSLIDNCDCYLGKNGGSVGIRAYIDPEDYSSTTGGADNGHTGVSNGAYLHLNRGDTVQPFHCSSADRFTSHSTFSGVLIQAD</sequence>
<dbReference type="PRINTS" id="PR00007">
    <property type="entry name" value="COMPLEMNTC1Q"/>
</dbReference>
<dbReference type="InterPro" id="IPR008983">
    <property type="entry name" value="Tumour_necrosis_fac-like_dom"/>
</dbReference>
<dbReference type="Gene3D" id="2.60.120.40">
    <property type="match status" value="1"/>
</dbReference>
<evidence type="ECO:0000259" key="4">
    <source>
        <dbReference type="PROSITE" id="PS50871"/>
    </source>
</evidence>
<keyword evidence="3" id="KW-0732">Signal</keyword>
<dbReference type="Proteomes" id="UP000828390">
    <property type="component" value="Unassembled WGS sequence"/>
</dbReference>
<dbReference type="PROSITE" id="PS50871">
    <property type="entry name" value="C1Q"/>
    <property type="match status" value="1"/>
</dbReference>
<evidence type="ECO:0000256" key="3">
    <source>
        <dbReference type="ARBA" id="ARBA00022729"/>
    </source>
</evidence>
<dbReference type="PANTHER" id="PTHR22923:SF113">
    <property type="entry name" value="COMPLEMENT C1Q-LIKE PROTEIN 4"/>
    <property type="match status" value="1"/>
</dbReference>
<name>A0A9D4JHL9_DREPO</name>
<evidence type="ECO:0000256" key="2">
    <source>
        <dbReference type="ARBA" id="ARBA00022525"/>
    </source>
</evidence>
<feature type="domain" description="C1q" evidence="4">
    <location>
        <begin position="7"/>
        <end position="152"/>
    </location>
</feature>
<gene>
    <name evidence="5" type="ORF">DPMN_140681</name>
</gene>
<evidence type="ECO:0000313" key="6">
    <source>
        <dbReference type="Proteomes" id="UP000828390"/>
    </source>
</evidence>
<evidence type="ECO:0000313" key="5">
    <source>
        <dbReference type="EMBL" id="KAH3812255.1"/>
    </source>
</evidence>
<dbReference type="AlphaFoldDB" id="A0A9D4JHL9"/>
<proteinExistence type="predicted"/>
<dbReference type="EMBL" id="JAIWYP010000006">
    <property type="protein sequence ID" value="KAH3812255.1"/>
    <property type="molecule type" value="Genomic_DNA"/>
</dbReference>
<dbReference type="SMART" id="SM00110">
    <property type="entry name" value="C1Q"/>
    <property type="match status" value="1"/>
</dbReference>